<dbReference type="GO" id="GO:0043488">
    <property type="term" value="P:regulation of mRNA stability"/>
    <property type="evidence" value="ECO:0007669"/>
    <property type="project" value="TreeGrafter"/>
</dbReference>
<evidence type="ECO:0000313" key="5">
    <source>
        <dbReference type="Proteomes" id="UP000218437"/>
    </source>
</evidence>
<dbReference type="SMART" id="SM00357">
    <property type="entry name" value="CSP"/>
    <property type="match status" value="1"/>
</dbReference>
<keyword evidence="5" id="KW-1185">Reference proteome</keyword>
<dbReference type="RefSeq" id="WP_096235184.1">
    <property type="nucleotide sequence ID" value="NZ_CP023422.1"/>
</dbReference>
<name>A0A290WW98_9BURK</name>
<accession>A0A290WW98</accession>
<feature type="domain" description="CSD" evidence="3">
    <location>
        <begin position="2"/>
        <end position="67"/>
    </location>
</feature>
<dbReference type="PANTHER" id="PTHR12962">
    <property type="entry name" value="CALCIUM-REGULATED HEAT STABLE PROTEIN CRHSP-24-RELATED"/>
    <property type="match status" value="1"/>
</dbReference>
<organism evidence="4 5">
    <name type="scientific">Janthinobacterium svalbardensis</name>
    <dbReference type="NCBI Taxonomy" id="368607"/>
    <lineage>
        <taxon>Bacteria</taxon>
        <taxon>Pseudomonadati</taxon>
        <taxon>Pseudomonadota</taxon>
        <taxon>Betaproteobacteria</taxon>
        <taxon>Burkholderiales</taxon>
        <taxon>Oxalobacteraceae</taxon>
        <taxon>Janthinobacterium</taxon>
    </lineage>
</organism>
<dbReference type="Pfam" id="PF00313">
    <property type="entry name" value="CSD"/>
    <property type="match status" value="1"/>
</dbReference>
<keyword evidence="2" id="KW-1133">Transmembrane helix</keyword>
<keyword evidence="2" id="KW-0472">Membrane</keyword>
<evidence type="ECO:0000259" key="3">
    <source>
        <dbReference type="PROSITE" id="PS51857"/>
    </source>
</evidence>
<dbReference type="GO" id="GO:0003730">
    <property type="term" value="F:mRNA 3'-UTR binding"/>
    <property type="evidence" value="ECO:0007669"/>
    <property type="project" value="TreeGrafter"/>
</dbReference>
<dbReference type="EMBL" id="CP023422">
    <property type="protein sequence ID" value="ATD61160.1"/>
    <property type="molecule type" value="Genomic_DNA"/>
</dbReference>
<dbReference type="SUPFAM" id="SSF50249">
    <property type="entry name" value="Nucleic acid-binding proteins"/>
    <property type="match status" value="1"/>
</dbReference>
<dbReference type="PROSITE" id="PS51857">
    <property type="entry name" value="CSD_2"/>
    <property type="match status" value="1"/>
</dbReference>
<protein>
    <recommendedName>
        <fullName evidence="3">CSD domain-containing protein</fullName>
    </recommendedName>
</protein>
<dbReference type="Proteomes" id="UP000218437">
    <property type="component" value="Chromosome"/>
</dbReference>
<dbReference type="Gene3D" id="2.40.50.140">
    <property type="entry name" value="Nucleic acid-binding proteins"/>
    <property type="match status" value="1"/>
</dbReference>
<evidence type="ECO:0000256" key="1">
    <source>
        <dbReference type="ARBA" id="ARBA00022553"/>
    </source>
</evidence>
<gene>
    <name evidence="4" type="ORF">CNX70_14085</name>
</gene>
<evidence type="ECO:0000313" key="4">
    <source>
        <dbReference type="EMBL" id="ATD61160.1"/>
    </source>
</evidence>
<dbReference type="Pfam" id="PF05901">
    <property type="entry name" value="Excalibur"/>
    <property type="match status" value="1"/>
</dbReference>
<dbReference type="InterPro" id="IPR052069">
    <property type="entry name" value="Ca-reg_mRNA-binding_domain"/>
</dbReference>
<dbReference type="KEGG" id="jsv:CNX70_14085"/>
<dbReference type="AlphaFoldDB" id="A0A290WW98"/>
<proteinExistence type="predicted"/>
<dbReference type="InterPro" id="IPR008613">
    <property type="entry name" value="Excalibur_Ca-bd_domain"/>
</dbReference>
<feature type="transmembrane region" description="Helical" evidence="2">
    <location>
        <begin position="77"/>
        <end position="99"/>
    </location>
</feature>
<sequence>MRLQGKVIEWNDERGFGFIVQNGASSRTFVHVSAFRKNRGRPLLGSLVTYEIRRDDKGRLQAVAADLIGSTPSKQSFTGAFSFVLGGLALLLMFGYVGYVRFSNPNSTISASVYKIVSARDALRSHPEFQCGSGKNSCSKMTSCAEALFHQERCKVPNMDGDRDGIPCEQQLCN</sequence>
<reference evidence="4 5" key="1">
    <citation type="submission" date="2017-09" db="EMBL/GenBank/DDBJ databases">
        <title>Complete genome sequence of Janthinobacterium svalbardensis PAMC 27463.</title>
        <authorList>
            <person name="Cho Y.-J."/>
            <person name="Cho A."/>
            <person name="Kim O.-S."/>
            <person name="Lee J.-I."/>
        </authorList>
    </citation>
    <scope>NUCLEOTIDE SEQUENCE [LARGE SCALE GENOMIC DNA]</scope>
    <source>
        <strain evidence="4 5">PAMC 27463</strain>
    </source>
</reference>
<keyword evidence="1" id="KW-0597">Phosphoprotein</keyword>
<dbReference type="InterPro" id="IPR012340">
    <property type="entry name" value="NA-bd_OB-fold"/>
</dbReference>
<evidence type="ECO:0000256" key="2">
    <source>
        <dbReference type="SAM" id="Phobius"/>
    </source>
</evidence>
<dbReference type="CDD" id="cd04458">
    <property type="entry name" value="CSP_CDS"/>
    <property type="match status" value="1"/>
</dbReference>
<dbReference type="GO" id="GO:0005829">
    <property type="term" value="C:cytosol"/>
    <property type="evidence" value="ECO:0007669"/>
    <property type="project" value="UniProtKB-ARBA"/>
</dbReference>
<keyword evidence="2" id="KW-0812">Transmembrane</keyword>
<dbReference type="InterPro" id="IPR011129">
    <property type="entry name" value="CSD"/>
</dbReference>
<dbReference type="InterPro" id="IPR002059">
    <property type="entry name" value="CSP_DNA-bd"/>
</dbReference>
<dbReference type="PANTHER" id="PTHR12962:SF1">
    <property type="entry name" value="COLD SHOCK DOMAIN-CONTAINING PROTEIN CG9705"/>
    <property type="match status" value="1"/>
</dbReference>